<dbReference type="AlphaFoldDB" id="I4EVH8"/>
<proteinExistence type="predicted"/>
<dbReference type="Pfam" id="PF13490">
    <property type="entry name" value="zf-HC2"/>
    <property type="match status" value="1"/>
</dbReference>
<reference evidence="3 4" key="1">
    <citation type="journal article" date="2012" name="J. Bacteriol.">
        <title>Genome Sequence of Radiation-Resistant Modestobacter marinus Strain BC501, a Representative Actinobacterium That Thrives on Calcareous Stone Surfaces.</title>
        <authorList>
            <person name="Normand P."/>
            <person name="Gury J."/>
            <person name="Pujic P."/>
            <person name="Chouaia B."/>
            <person name="Crotti E."/>
            <person name="Brusetti L."/>
            <person name="Daffonchio D."/>
            <person name="Vacherie B."/>
            <person name="Barbe V."/>
            <person name="Medigue C."/>
            <person name="Calteau A."/>
            <person name="Ghodhbane-Gtari F."/>
            <person name="Essoussi I."/>
            <person name="Nouioui I."/>
            <person name="Abbassi-Ghozzi I."/>
            <person name="Gtari M."/>
        </authorList>
    </citation>
    <scope>NUCLEOTIDE SEQUENCE [LARGE SCALE GENOMIC DNA]</scope>
    <source>
        <strain evidence="4">BC 501</strain>
    </source>
</reference>
<feature type="transmembrane region" description="Helical" evidence="1">
    <location>
        <begin position="155"/>
        <end position="172"/>
    </location>
</feature>
<dbReference type="EMBL" id="FO203431">
    <property type="protein sequence ID" value="CCH87391.1"/>
    <property type="molecule type" value="Genomic_DNA"/>
</dbReference>
<feature type="domain" description="Putative zinc-finger" evidence="2">
    <location>
        <begin position="12"/>
        <end position="43"/>
    </location>
</feature>
<dbReference type="OrthoDB" id="5197868at2"/>
<organism evidence="3 4">
    <name type="scientific">Modestobacter italicus (strain DSM 44449 / CECT 9708 / BC 501)</name>
    <dbReference type="NCBI Taxonomy" id="2732864"/>
    <lineage>
        <taxon>Bacteria</taxon>
        <taxon>Bacillati</taxon>
        <taxon>Actinomycetota</taxon>
        <taxon>Actinomycetes</taxon>
        <taxon>Geodermatophilales</taxon>
        <taxon>Geodermatophilaceae</taxon>
        <taxon>Modestobacter</taxon>
    </lineage>
</organism>
<dbReference type="OMA" id="GCEQWRE"/>
<dbReference type="Proteomes" id="UP000006461">
    <property type="component" value="Chromosome"/>
</dbReference>
<sequence>MDDRRDDACWPVREAISAQLDGEASGLAETVMVRHLAACPGCRHWQEQAQQVTRRTRLTVAEAIPDVTFAVLTALPDPGPAAARQVRVRLGDLALRLTLLAVGVGQAALAVPSLTTGTGVMSAPTHVAHETGAWGLAVAVSFLAVAAAPRLAAGALPFLAAFTLLLTVLTVSDLTAGMVHVERAAGHLLVLAGVAAVSVLAWQGRSPGSWRPLLAGRSRA</sequence>
<accession>I4EVH8</accession>
<dbReference type="eggNOG" id="COG5660">
    <property type="taxonomic scope" value="Bacteria"/>
</dbReference>
<gene>
    <name evidence="3" type="ordered locus">MODMU_1955</name>
</gene>
<feature type="transmembrane region" description="Helical" evidence="1">
    <location>
        <begin position="93"/>
        <end position="111"/>
    </location>
</feature>
<evidence type="ECO:0000259" key="2">
    <source>
        <dbReference type="Pfam" id="PF13490"/>
    </source>
</evidence>
<keyword evidence="1" id="KW-0472">Membrane</keyword>
<dbReference type="KEGG" id="mmar:MODMU_1955"/>
<keyword evidence="4" id="KW-1185">Reference proteome</keyword>
<dbReference type="InterPro" id="IPR027383">
    <property type="entry name" value="Znf_put"/>
</dbReference>
<dbReference type="HOGENOM" id="CLU_081592_0_0_11"/>
<protein>
    <recommendedName>
        <fullName evidence="2">Putative zinc-finger domain-containing protein</fullName>
    </recommendedName>
</protein>
<feature type="transmembrane region" description="Helical" evidence="1">
    <location>
        <begin position="131"/>
        <end position="148"/>
    </location>
</feature>
<evidence type="ECO:0000256" key="1">
    <source>
        <dbReference type="SAM" id="Phobius"/>
    </source>
</evidence>
<evidence type="ECO:0000313" key="4">
    <source>
        <dbReference type="Proteomes" id="UP000006461"/>
    </source>
</evidence>
<name>I4EVH8_MODI5</name>
<evidence type="ECO:0000313" key="3">
    <source>
        <dbReference type="EMBL" id="CCH87391.1"/>
    </source>
</evidence>
<dbReference type="STRING" id="477641.MODMU_1955"/>
<keyword evidence="1" id="KW-0812">Transmembrane</keyword>
<keyword evidence="1" id="KW-1133">Transmembrane helix</keyword>
<feature type="transmembrane region" description="Helical" evidence="1">
    <location>
        <begin position="184"/>
        <end position="202"/>
    </location>
</feature>